<dbReference type="InterPro" id="IPR001173">
    <property type="entry name" value="Glyco_trans_2-like"/>
</dbReference>
<dbReference type="Pfam" id="PF00535">
    <property type="entry name" value="Glycos_transf_2"/>
    <property type="match status" value="1"/>
</dbReference>
<reference evidence="9" key="1">
    <citation type="submission" date="2024-02" db="EMBL/GenBank/DDBJ databases">
        <title>Genome sequences of strain Gemmobacter sp. JM10B15.</title>
        <authorList>
            <person name="Zhang M."/>
        </authorList>
    </citation>
    <scope>NUCLEOTIDE SEQUENCE</scope>
    <source>
        <strain evidence="9">JM10B15</strain>
    </source>
</reference>
<sequence length="279" mass="29665">MAGVTSGCNPRDNSAPCPLLAVVIPLRNEEQAIGPLTEGVRQALGTLSFEMLLVDDGSTDGTRAACLALAASDPRIRVLGHDRSAGQSAALHSGVLAARAPIVVTLDGDGQNPPENLPKLIAPLLGAEAPENRGLVAGQRVGRKDTLSKRLASRFANTLRAAVLRDGTRDTGCGLKAFRRDAFLALPYFNHMHRYLPALFARDGWQVELVDVTHAPRQFGASNYGNLDRALAGIIDLAGVAWLIHRRKTARPQLLTAAPVVTLAQAGDAPNPEPYRKVS</sequence>
<keyword evidence="7" id="KW-0472">Membrane</keyword>
<protein>
    <submittedName>
        <fullName evidence="9">Glycosyltransferase family 2 protein</fullName>
    </submittedName>
</protein>
<accession>A0ABU8BZ24</accession>
<evidence type="ECO:0000256" key="6">
    <source>
        <dbReference type="ARBA" id="ARBA00022989"/>
    </source>
</evidence>
<gene>
    <name evidence="9" type="ORF">V6590_17580</name>
</gene>
<evidence type="ECO:0000256" key="3">
    <source>
        <dbReference type="ARBA" id="ARBA00022679"/>
    </source>
</evidence>
<keyword evidence="6" id="KW-1133">Transmembrane helix</keyword>
<keyword evidence="2" id="KW-0328">Glycosyltransferase</keyword>
<dbReference type="PANTHER" id="PTHR48090">
    <property type="entry name" value="UNDECAPRENYL-PHOSPHATE 4-DEOXY-4-FORMAMIDO-L-ARABINOSE TRANSFERASE-RELATED"/>
    <property type="match status" value="1"/>
</dbReference>
<dbReference type="Proteomes" id="UP001431963">
    <property type="component" value="Unassembled WGS sequence"/>
</dbReference>
<dbReference type="InterPro" id="IPR029044">
    <property type="entry name" value="Nucleotide-diphossugar_trans"/>
</dbReference>
<dbReference type="Gene3D" id="3.90.550.10">
    <property type="entry name" value="Spore Coat Polysaccharide Biosynthesis Protein SpsA, Chain A"/>
    <property type="match status" value="1"/>
</dbReference>
<proteinExistence type="predicted"/>
<dbReference type="EMBL" id="JBALHR010000014">
    <property type="protein sequence ID" value="MEH7829965.1"/>
    <property type="molecule type" value="Genomic_DNA"/>
</dbReference>
<keyword evidence="10" id="KW-1185">Reference proteome</keyword>
<dbReference type="RefSeq" id="WP_335424992.1">
    <property type="nucleotide sequence ID" value="NZ_JBALHR010000014.1"/>
</dbReference>
<dbReference type="InterPro" id="IPR050256">
    <property type="entry name" value="Glycosyltransferase_2"/>
</dbReference>
<organism evidence="9 10">
    <name type="scientific">Gemmobacter denitrificans</name>
    <dbReference type="NCBI Taxonomy" id="3123040"/>
    <lineage>
        <taxon>Bacteria</taxon>
        <taxon>Pseudomonadati</taxon>
        <taxon>Pseudomonadota</taxon>
        <taxon>Alphaproteobacteria</taxon>
        <taxon>Rhodobacterales</taxon>
        <taxon>Paracoccaceae</taxon>
        <taxon>Gemmobacter</taxon>
    </lineage>
</organism>
<keyword evidence="5" id="KW-0448">Lipopolysaccharide biosynthesis</keyword>
<evidence type="ECO:0000259" key="8">
    <source>
        <dbReference type="Pfam" id="PF00535"/>
    </source>
</evidence>
<dbReference type="CDD" id="cd04179">
    <property type="entry name" value="DPM_DPG-synthase_like"/>
    <property type="match status" value="1"/>
</dbReference>
<keyword evidence="1" id="KW-1003">Cell membrane</keyword>
<evidence type="ECO:0000256" key="1">
    <source>
        <dbReference type="ARBA" id="ARBA00022475"/>
    </source>
</evidence>
<keyword evidence="3" id="KW-0808">Transferase</keyword>
<evidence type="ECO:0000256" key="5">
    <source>
        <dbReference type="ARBA" id="ARBA00022985"/>
    </source>
</evidence>
<keyword evidence="4" id="KW-0812">Transmembrane</keyword>
<evidence type="ECO:0000313" key="9">
    <source>
        <dbReference type="EMBL" id="MEH7829965.1"/>
    </source>
</evidence>
<evidence type="ECO:0000313" key="10">
    <source>
        <dbReference type="Proteomes" id="UP001431963"/>
    </source>
</evidence>
<evidence type="ECO:0000256" key="2">
    <source>
        <dbReference type="ARBA" id="ARBA00022676"/>
    </source>
</evidence>
<evidence type="ECO:0000256" key="4">
    <source>
        <dbReference type="ARBA" id="ARBA00022692"/>
    </source>
</evidence>
<evidence type="ECO:0000256" key="7">
    <source>
        <dbReference type="ARBA" id="ARBA00023136"/>
    </source>
</evidence>
<comment type="caution">
    <text evidence="9">The sequence shown here is derived from an EMBL/GenBank/DDBJ whole genome shotgun (WGS) entry which is preliminary data.</text>
</comment>
<dbReference type="PANTHER" id="PTHR48090:SF3">
    <property type="entry name" value="UNDECAPRENYL-PHOSPHATE 4-DEOXY-4-FORMAMIDO-L-ARABINOSE TRANSFERASE"/>
    <property type="match status" value="1"/>
</dbReference>
<dbReference type="SUPFAM" id="SSF53448">
    <property type="entry name" value="Nucleotide-diphospho-sugar transferases"/>
    <property type="match status" value="1"/>
</dbReference>
<feature type="domain" description="Glycosyltransferase 2-like" evidence="8">
    <location>
        <begin position="22"/>
        <end position="183"/>
    </location>
</feature>
<name>A0ABU8BZ24_9RHOB</name>